<keyword evidence="7" id="KW-1185">Reference proteome</keyword>
<comment type="caution">
    <text evidence="6">The sequence shown here is derived from an EMBL/GenBank/DDBJ whole genome shotgun (WGS) entry which is preliminary data.</text>
</comment>
<gene>
    <name evidence="6" type="ORF">AQJ54_07595</name>
</gene>
<evidence type="ECO:0000313" key="7">
    <source>
        <dbReference type="Proteomes" id="UP000054375"/>
    </source>
</evidence>
<dbReference type="CDD" id="cd02883">
    <property type="entry name" value="NUDIX_Hydrolase"/>
    <property type="match status" value="1"/>
</dbReference>
<comment type="cofactor">
    <cofactor evidence="1">
        <name>Mg(2+)</name>
        <dbReference type="ChEBI" id="CHEBI:18420"/>
    </cofactor>
</comment>
<evidence type="ECO:0000259" key="5">
    <source>
        <dbReference type="PROSITE" id="PS51462"/>
    </source>
</evidence>
<evidence type="ECO:0000256" key="3">
    <source>
        <dbReference type="ARBA" id="ARBA00022801"/>
    </source>
</evidence>
<dbReference type="InterPro" id="IPR015797">
    <property type="entry name" value="NUDIX_hydrolase-like_dom_sf"/>
</dbReference>
<dbReference type="InterPro" id="IPR020476">
    <property type="entry name" value="Nudix_hydrolase"/>
</dbReference>
<dbReference type="InterPro" id="IPR020084">
    <property type="entry name" value="NUDIX_hydrolase_CS"/>
</dbReference>
<protein>
    <submittedName>
        <fullName evidence="6">NUDIX hydrolase</fullName>
    </submittedName>
</protein>
<dbReference type="PROSITE" id="PS00893">
    <property type="entry name" value="NUDIX_BOX"/>
    <property type="match status" value="1"/>
</dbReference>
<accession>A0A101S8W8</accession>
<dbReference type="PANTHER" id="PTHR43046">
    <property type="entry name" value="GDP-MANNOSE MANNOSYL HYDROLASE"/>
    <property type="match status" value="1"/>
</dbReference>
<dbReference type="PRINTS" id="PR00502">
    <property type="entry name" value="NUDIXFAMILY"/>
</dbReference>
<evidence type="ECO:0000256" key="1">
    <source>
        <dbReference type="ARBA" id="ARBA00001946"/>
    </source>
</evidence>
<dbReference type="Pfam" id="PF00293">
    <property type="entry name" value="NUDIX"/>
    <property type="match status" value="1"/>
</dbReference>
<reference evidence="6 7" key="1">
    <citation type="submission" date="2015-10" db="EMBL/GenBank/DDBJ databases">
        <title>Draft genome sequence of Streptomyces griseorubiginosus DSM 40469, type strain for the species Streptomyces griseorubiginosus.</title>
        <authorList>
            <person name="Ruckert C."/>
            <person name="Winkler A."/>
            <person name="Kalinowski J."/>
            <person name="Kampfer P."/>
            <person name="Glaeser S."/>
        </authorList>
    </citation>
    <scope>NUCLEOTIDE SEQUENCE [LARGE SCALE GENOMIC DNA]</scope>
    <source>
        <strain evidence="6 7">DSM 40469</strain>
    </source>
</reference>
<comment type="similarity">
    <text evidence="2 4">Belongs to the Nudix hydrolase family.</text>
</comment>
<dbReference type="Proteomes" id="UP000054375">
    <property type="component" value="Unassembled WGS sequence"/>
</dbReference>
<dbReference type="Gene3D" id="3.90.79.10">
    <property type="entry name" value="Nucleoside Triphosphate Pyrophosphohydrolase"/>
    <property type="match status" value="1"/>
</dbReference>
<dbReference type="RefSeq" id="WP_062235319.1">
    <property type="nucleotide sequence ID" value="NZ_JBIATL010000003.1"/>
</dbReference>
<evidence type="ECO:0000256" key="2">
    <source>
        <dbReference type="ARBA" id="ARBA00005582"/>
    </source>
</evidence>
<feature type="domain" description="Nudix hydrolase" evidence="5">
    <location>
        <begin position="4"/>
        <end position="139"/>
    </location>
</feature>
<dbReference type="PROSITE" id="PS51462">
    <property type="entry name" value="NUDIX"/>
    <property type="match status" value="1"/>
</dbReference>
<evidence type="ECO:0000256" key="4">
    <source>
        <dbReference type="RuleBase" id="RU003476"/>
    </source>
</evidence>
<dbReference type="AlphaFoldDB" id="A0A101S8W8"/>
<dbReference type="GO" id="GO:0016787">
    <property type="term" value="F:hydrolase activity"/>
    <property type="evidence" value="ECO:0007669"/>
    <property type="project" value="UniProtKB-KW"/>
</dbReference>
<evidence type="ECO:0000313" key="6">
    <source>
        <dbReference type="EMBL" id="KUN69502.1"/>
    </source>
</evidence>
<name>A0A101S8W8_9ACTN</name>
<keyword evidence="3 4" id="KW-0378">Hydrolase</keyword>
<proteinExistence type="inferred from homology"/>
<organism evidence="6 7">
    <name type="scientific">Streptomyces griseorubiginosus</name>
    <dbReference type="NCBI Taxonomy" id="67304"/>
    <lineage>
        <taxon>Bacteria</taxon>
        <taxon>Bacillati</taxon>
        <taxon>Actinomycetota</taxon>
        <taxon>Actinomycetes</taxon>
        <taxon>Kitasatosporales</taxon>
        <taxon>Streptomycetaceae</taxon>
        <taxon>Streptomyces</taxon>
    </lineage>
</organism>
<dbReference type="EMBL" id="LMWV01000005">
    <property type="protein sequence ID" value="KUN69502.1"/>
    <property type="molecule type" value="Genomic_DNA"/>
</dbReference>
<dbReference type="SUPFAM" id="SSF55811">
    <property type="entry name" value="Nudix"/>
    <property type="match status" value="1"/>
</dbReference>
<dbReference type="InterPro" id="IPR000086">
    <property type="entry name" value="NUDIX_hydrolase_dom"/>
</dbReference>
<dbReference type="PANTHER" id="PTHR43046:SF14">
    <property type="entry name" value="MUTT_NUDIX FAMILY PROTEIN"/>
    <property type="match status" value="1"/>
</dbReference>
<sequence length="155" mass="17446">MRKKLRVAAYAICVRDEQILLARWLNDGLPEWTLPGGGMEHGEDPYDTVLREVEEETGYRIEVTGLLGVRSHRIPLRRRGRSVDHHGVGLVYEARVTAGELRYEIGGSTDMAAWHDLDAVLALKRVPLVDYGLRLWRERPATGRPADPVSNPPAE</sequence>